<organism evidence="1 2">
    <name type="scientific">Epibacterium ulvae</name>
    <dbReference type="NCBI Taxonomy" id="1156985"/>
    <lineage>
        <taxon>Bacteria</taxon>
        <taxon>Pseudomonadati</taxon>
        <taxon>Pseudomonadota</taxon>
        <taxon>Alphaproteobacteria</taxon>
        <taxon>Rhodobacterales</taxon>
        <taxon>Roseobacteraceae</taxon>
        <taxon>Epibacterium</taxon>
    </lineage>
</organism>
<dbReference type="Proteomes" id="UP000198767">
    <property type="component" value="Unassembled WGS sequence"/>
</dbReference>
<name>A0A1G5RDV1_9RHOB</name>
<dbReference type="InterPro" id="IPR041881">
    <property type="entry name" value="PqqD_sf"/>
</dbReference>
<accession>A0A1G5RDV1</accession>
<reference evidence="1 2" key="1">
    <citation type="submission" date="2016-10" db="EMBL/GenBank/DDBJ databases">
        <authorList>
            <person name="de Groot N.N."/>
        </authorList>
    </citation>
    <scope>NUCLEOTIDE SEQUENCE [LARGE SCALE GENOMIC DNA]</scope>
    <source>
        <strain evidence="1 2">U95</strain>
    </source>
</reference>
<sequence length="89" mass="9868">MKYFQAKATVVDADMDGDRALLDLEENTYFTLNPTASTIWAAISEPQPLQVLVAEVTEKFDVSEEECRSDVEALLQDMVAANLVNEVEA</sequence>
<protein>
    <submittedName>
        <fullName evidence="1">Coenzyme PQQ synthesis protein D (PqqD)</fullName>
    </submittedName>
</protein>
<dbReference type="Pfam" id="PF05402">
    <property type="entry name" value="PqqD"/>
    <property type="match status" value="1"/>
</dbReference>
<dbReference type="STRING" id="1156985.SAMN04488118_11340"/>
<gene>
    <name evidence="1" type="ORF">SAMN04488118_11340</name>
</gene>
<dbReference type="EMBL" id="FMWG01000013">
    <property type="protein sequence ID" value="SCZ71950.1"/>
    <property type="molecule type" value="Genomic_DNA"/>
</dbReference>
<dbReference type="Gene3D" id="1.10.10.1150">
    <property type="entry name" value="Coenzyme PQQ synthesis protein D (PqqD)"/>
    <property type="match status" value="1"/>
</dbReference>
<dbReference type="AlphaFoldDB" id="A0A1G5RDV1"/>
<evidence type="ECO:0000313" key="1">
    <source>
        <dbReference type="EMBL" id="SCZ71950.1"/>
    </source>
</evidence>
<dbReference type="RefSeq" id="WP_232716533.1">
    <property type="nucleotide sequence ID" value="NZ_CANMPF010000013.1"/>
</dbReference>
<proteinExistence type="predicted"/>
<dbReference type="InterPro" id="IPR008792">
    <property type="entry name" value="PQQD"/>
</dbReference>
<keyword evidence="2" id="KW-1185">Reference proteome</keyword>
<evidence type="ECO:0000313" key="2">
    <source>
        <dbReference type="Proteomes" id="UP000198767"/>
    </source>
</evidence>